<dbReference type="GO" id="GO:0016020">
    <property type="term" value="C:membrane"/>
    <property type="evidence" value="ECO:0007669"/>
    <property type="project" value="InterPro"/>
</dbReference>
<dbReference type="OrthoDB" id="6758483at2"/>
<dbReference type="Gene3D" id="2.40.160.10">
    <property type="entry name" value="Porin"/>
    <property type="match status" value="1"/>
</dbReference>
<dbReference type="InterPro" id="IPR033900">
    <property type="entry name" value="Gram_neg_porin_domain"/>
</dbReference>
<evidence type="ECO:0000313" key="3">
    <source>
        <dbReference type="EMBL" id="EPY01535.1"/>
    </source>
</evidence>
<dbReference type="GO" id="GO:0015288">
    <property type="term" value="F:porin activity"/>
    <property type="evidence" value="ECO:0007669"/>
    <property type="project" value="InterPro"/>
</dbReference>
<dbReference type="InterPro" id="IPR023614">
    <property type="entry name" value="Porin_dom_sf"/>
</dbReference>
<accession>S9TSM8</accession>
<name>S9TSM8_MAGFU</name>
<feature type="domain" description="Porin" evidence="2">
    <location>
        <begin position="7"/>
        <end position="396"/>
    </location>
</feature>
<gene>
    <name evidence="3" type="ORF">K678_10590</name>
</gene>
<organism evidence="3 4">
    <name type="scientific">Magnetospirillum fulvum MGU-K5</name>
    <dbReference type="NCBI Taxonomy" id="1316936"/>
    <lineage>
        <taxon>Bacteria</taxon>
        <taxon>Pseudomonadati</taxon>
        <taxon>Pseudomonadota</taxon>
        <taxon>Alphaproteobacteria</taxon>
        <taxon>Rhodospirillales</taxon>
        <taxon>Rhodospirillaceae</taxon>
        <taxon>Magnetospirillum</taxon>
    </lineage>
</organism>
<dbReference type="Proteomes" id="UP000015350">
    <property type="component" value="Unassembled WGS sequence"/>
</dbReference>
<dbReference type="AlphaFoldDB" id="S9TSM8"/>
<dbReference type="SUPFAM" id="SSF56935">
    <property type="entry name" value="Porins"/>
    <property type="match status" value="1"/>
</dbReference>
<keyword evidence="1" id="KW-0732">Signal</keyword>
<dbReference type="eggNOG" id="COG3203">
    <property type="taxonomic scope" value="Bacteria"/>
</dbReference>
<dbReference type="Pfam" id="PF13609">
    <property type="entry name" value="Porin_4"/>
    <property type="match status" value="1"/>
</dbReference>
<dbReference type="RefSeq" id="WP_021132434.1">
    <property type="nucleotide sequence ID" value="NZ_AQPH01000037.1"/>
</dbReference>
<feature type="signal peptide" evidence="1">
    <location>
        <begin position="1"/>
        <end position="24"/>
    </location>
</feature>
<sequence>MKKILFASTALVAVGLVGADAAQAADPIKLSVGGFSRWWVVGAEQSSNYSKGLNAADNTGSHGNAGRINTAGIKGDNEIQFQGSTALDNGLKVGVFVSLEAGGHTDQTTDLIDSSYAWVEGGFGKVFVGTLKNGAALLHVSAPDAASNFSEGGMATGNYTILKPGAVMGMNQRAGYSSSTNTTAIITDNKAEKITYVSPVFGGLTLGATYVPTAISEDNRAQGNARAQAYGVGAGYNRTIGPVGVKLSAGAVQTILSAGETFTQYSGGTQLSYAGFTLGGSYQLARDAIARSGNVNNGTGGFNGGVTGVVDLTKNNPLGNTKFDFGGQAFDVGLQYATGPYAVSFAYFHSETKGAKADTNATYRNHGDDTIDFYQASGKYSLSAGIDLLASVGYAAYESGLYGYAPAGTTKDTLKNDGYYGMTGLSLKF</sequence>
<feature type="chain" id="PRO_5004557507" description="Porin domain-containing protein" evidence="1">
    <location>
        <begin position="25"/>
        <end position="429"/>
    </location>
</feature>
<evidence type="ECO:0000259" key="2">
    <source>
        <dbReference type="Pfam" id="PF13609"/>
    </source>
</evidence>
<evidence type="ECO:0000313" key="4">
    <source>
        <dbReference type="Proteomes" id="UP000015350"/>
    </source>
</evidence>
<comment type="caution">
    <text evidence="3">The sequence shown here is derived from an EMBL/GenBank/DDBJ whole genome shotgun (WGS) entry which is preliminary data.</text>
</comment>
<protein>
    <recommendedName>
        <fullName evidence="2">Porin domain-containing protein</fullName>
    </recommendedName>
</protein>
<dbReference type="STRING" id="1316936.K678_10590"/>
<dbReference type="PATRIC" id="fig|1316936.3.peg.2112"/>
<evidence type="ECO:0000256" key="1">
    <source>
        <dbReference type="SAM" id="SignalP"/>
    </source>
</evidence>
<dbReference type="EMBL" id="AQPH01000037">
    <property type="protein sequence ID" value="EPY01535.1"/>
    <property type="molecule type" value="Genomic_DNA"/>
</dbReference>
<proteinExistence type="predicted"/>
<reference evidence="3 4" key="1">
    <citation type="submission" date="2013-04" db="EMBL/GenBank/DDBJ databases">
        <authorList>
            <person name="Kuznetsov B."/>
            <person name="Ivanovsky R."/>
        </authorList>
    </citation>
    <scope>NUCLEOTIDE SEQUENCE [LARGE SCALE GENOMIC DNA]</scope>
    <source>
        <strain evidence="3 4">MGU-K5</strain>
    </source>
</reference>